<keyword evidence="1" id="KW-0812">Transmembrane</keyword>
<dbReference type="Gene3D" id="2.60.40.10">
    <property type="entry name" value="Immunoglobulins"/>
    <property type="match status" value="1"/>
</dbReference>
<reference evidence="2 3" key="1">
    <citation type="journal article" date="2015" name="Nature">
        <title>rRNA introns, odd ribosomes, and small enigmatic genomes across a large radiation of phyla.</title>
        <authorList>
            <person name="Brown C.T."/>
            <person name="Hug L.A."/>
            <person name="Thomas B.C."/>
            <person name="Sharon I."/>
            <person name="Castelle C.J."/>
            <person name="Singh A."/>
            <person name="Wilkins M.J."/>
            <person name="Williams K.H."/>
            <person name="Banfield J.F."/>
        </authorList>
    </citation>
    <scope>NUCLEOTIDE SEQUENCE [LARGE SCALE GENOMIC DNA]</scope>
</reference>
<gene>
    <name evidence="2" type="ORF">UT39_C0004G0025</name>
</gene>
<dbReference type="AlphaFoldDB" id="A0A0G0NFV0"/>
<dbReference type="EMBL" id="LBWP01000004">
    <property type="protein sequence ID" value="KKR11666.1"/>
    <property type="molecule type" value="Genomic_DNA"/>
</dbReference>
<evidence type="ECO:0000313" key="3">
    <source>
        <dbReference type="Proteomes" id="UP000034246"/>
    </source>
</evidence>
<evidence type="ECO:0000313" key="2">
    <source>
        <dbReference type="EMBL" id="KKR11666.1"/>
    </source>
</evidence>
<dbReference type="Proteomes" id="UP000034246">
    <property type="component" value="Unassembled WGS sequence"/>
</dbReference>
<dbReference type="InterPro" id="IPR010982">
    <property type="entry name" value="Lambda_DNA-bd_dom_sf"/>
</dbReference>
<name>A0A0G0NFV0_9BACT</name>
<proteinExistence type="predicted"/>
<dbReference type="Pfam" id="PF13413">
    <property type="entry name" value="HTH_25"/>
    <property type="match status" value="1"/>
</dbReference>
<dbReference type="InterPro" id="IPR050400">
    <property type="entry name" value="Bact_Cytoskel_RodZ"/>
</dbReference>
<dbReference type="PANTHER" id="PTHR34475">
    <property type="match status" value="1"/>
</dbReference>
<sequence length="210" mass="24031">MRKIGEFLKGERLKRKFTLSQMEKETKIKKQFIVSIETGQWGNLPEYPVVSGFIKTIAQTLEIPENIAIAHLRRDYPFDRKKILINPKPDLKLKSTLSPRIVAIVSTILVVLAFLGYLLYQYLQYISPPKLIVKQPTDNQPVKVGEIFISGETDSDATLSVNNQKILVSEAGEFFDKIEVGQDTKQIIFVARSRYGKETEVVRNIFLKDE</sequence>
<evidence type="ECO:0000256" key="1">
    <source>
        <dbReference type="SAM" id="Phobius"/>
    </source>
</evidence>
<protein>
    <recommendedName>
        <fullName evidence="4">HTH cro/C1-type domain-containing protein</fullName>
    </recommendedName>
</protein>
<dbReference type="STRING" id="1618550.UT39_C0004G0025"/>
<feature type="transmembrane region" description="Helical" evidence="1">
    <location>
        <begin position="101"/>
        <end position="120"/>
    </location>
</feature>
<accession>A0A0G0NFV0</accession>
<keyword evidence="1" id="KW-1133">Transmembrane helix</keyword>
<evidence type="ECO:0008006" key="4">
    <source>
        <dbReference type="Google" id="ProtNLM"/>
    </source>
</evidence>
<dbReference type="GO" id="GO:0003677">
    <property type="term" value="F:DNA binding"/>
    <property type="evidence" value="ECO:0007669"/>
    <property type="project" value="InterPro"/>
</dbReference>
<keyword evidence="1" id="KW-0472">Membrane</keyword>
<organism evidence="2 3">
    <name type="scientific">Candidatus Woesebacteria bacterium GW2011_GWA1_39_21</name>
    <dbReference type="NCBI Taxonomy" id="1618550"/>
    <lineage>
        <taxon>Bacteria</taxon>
        <taxon>Candidatus Woeseibacteriota</taxon>
    </lineage>
</organism>
<dbReference type="Gene3D" id="1.10.260.40">
    <property type="entry name" value="lambda repressor-like DNA-binding domains"/>
    <property type="match status" value="1"/>
</dbReference>
<comment type="caution">
    <text evidence="2">The sequence shown here is derived from an EMBL/GenBank/DDBJ whole genome shotgun (WGS) entry which is preliminary data.</text>
</comment>
<dbReference type="InterPro" id="IPR013783">
    <property type="entry name" value="Ig-like_fold"/>
</dbReference>
<dbReference type="PANTHER" id="PTHR34475:SF1">
    <property type="entry name" value="CYTOSKELETON PROTEIN RODZ"/>
    <property type="match status" value="1"/>
</dbReference>